<gene>
    <name evidence="4" type="ORF">CDL20_08515</name>
</gene>
<feature type="domain" description="DUF4367" evidence="3">
    <location>
        <begin position="143"/>
        <end position="255"/>
    </location>
</feature>
<organism evidence="4 5">
    <name type="scientific">Mediterraneibacter gnavus</name>
    <name type="common">Ruminococcus gnavus</name>
    <dbReference type="NCBI Taxonomy" id="33038"/>
    <lineage>
        <taxon>Bacteria</taxon>
        <taxon>Bacillati</taxon>
        <taxon>Bacillota</taxon>
        <taxon>Clostridia</taxon>
        <taxon>Lachnospirales</taxon>
        <taxon>Lachnospiraceae</taxon>
        <taxon>Mediterraneibacter</taxon>
    </lineage>
</organism>
<evidence type="ECO:0000256" key="1">
    <source>
        <dbReference type="SAM" id="Coils"/>
    </source>
</evidence>
<feature type="coiled-coil region" evidence="1">
    <location>
        <begin position="3"/>
        <end position="56"/>
    </location>
</feature>
<evidence type="ECO:0000259" key="3">
    <source>
        <dbReference type="Pfam" id="PF14285"/>
    </source>
</evidence>
<evidence type="ECO:0000256" key="2">
    <source>
        <dbReference type="SAM" id="Phobius"/>
    </source>
</evidence>
<reference evidence="4 5" key="1">
    <citation type="journal article" date="2017" name="Genome Med.">
        <title>A novel Ruminococcus gnavus clade enriched in inflammatory bowel disease patients.</title>
        <authorList>
            <person name="Hall A.B."/>
            <person name="Yassour M."/>
            <person name="Sauk J."/>
            <person name="Garner A."/>
            <person name="Jiang X."/>
            <person name="Arthur T."/>
            <person name="Lagoudas G.K."/>
            <person name="Vatanen T."/>
            <person name="Fornelos N."/>
            <person name="Wilson R."/>
            <person name="Bertha M."/>
            <person name="Cohen M."/>
            <person name="Garber J."/>
            <person name="Khalili H."/>
            <person name="Gevers D."/>
            <person name="Ananthakrishnan A.N."/>
            <person name="Kugathasan S."/>
            <person name="Lander E.S."/>
            <person name="Blainey P."/>
            <person name="Vlamakis H."/>
            <person name="Xavier R.J."/>
            <person name="Huttenhower C."/>
        </authorList>
    </citation>
    <scope>NUCLEOTIDE SEQUENCE [LARGE SCALE GENOMIC DNA]</scope>
    <source>
        <strain evidence="4 5">RJX1128</strain>
    </source>
</reference>
<keyword evidence="2" id="KW-0812">Transmembrane</keyword>
<dbReference type="AlphaFoldDB" id="A0A2N5PZK1"/>
<dbReference type="EMBL" id="NIHW01000019">
    <property type="protein sequence ID" value="PLT86328.1"/>
    <property type="molecule type" value="Genomic_DNA"/>
</dbReference>
<evidence type="ECO:0000313" key="5">
    <source>
        <dbReference type="Proteomes" id="UP000234840"/>
    </source>
</evidence>
<keyword evidence="2" id="KW-1133">Transmembrane helix</keyword>
<keyword evidence="2" id="KW-0472">Membrane</keyword>
<evidence type="ECO:0000313" key="4">
    <source>
        <dbReference type="EMBL" id="PLT86328.1"/>
    </source>
</evidence>
<feature type="transmembrane region" description="Helical" evidence="2">
    <location>
        <begin position="70"/>
        <end position="90"/>
    </location>
</feature>
<dbReference type="InterPro" id="IPR025377">
    <property type="entry name" value="DUF4367"/>
</dbReference>
<comment type="caution">
    <text evidence="4">The sequence shown here is derived from an EMBL/GenBank/DDBJ whole genome shotgun (WGS) entry which is preliminary data.</text>
</comment>
<protein>
    <recommendedName>
        <fullName evidence="3">DUF4367 domain-containing protein</fullName>
    </recommendedName>
</protein>
<name>A0A2N5PZK1_MEDGN</name>
<accession>A0A2N5PZK1</accession>
<dbReference type="Proteomes" id="UP000234840">
    <property type="component" value="Unassembled WGS sequence"/>
</dbReference>
<dbReference type="RefSeq" id="WP_101882479.1">
    <property type="nucleotide sequence ID" value="NZ_CAXSWW010000031.1"/>
</dbReference>
<sequence>MKKKNVLSLHEEMEKEAAKIEKEILEDAELEEIRVSDEMEKRLAEQIQAYEKTQTQKKVHRHSPRFRRRVMVAAAVLMIAAVATSVTAVGSKSYLKEIIEKFTGETGQASVINVEDMDTQASESADETQVYREIKREFGIQAVRIQYKPKGMRLQKYTLDKAQKRVQMFYEYQGEVVWYSIYMNAEDSSLGQKESDENVDEFVVENNGKEIDVIENDVEGYELHRYIAEFDDYGIYYQLRGIMEKKEFGKILKNLKFF</sequence>
<dbReference type="Pfam" id="PF14285">
    <property type="entry name" value="DUF4367"/>
    <property type="match status" value="1"/>
</dbReference>
<keyword evidence="1" id="KW-0175">Coiled coil</keyword>
<proteinExistence type="predicted"/>